<reference evidence="2 3" key="1">
    <citation type="submission" date="2021-05" db="EMBL/GenBank/DDBJ databases">
        <title>A Polyphasic approach of four new species of the genus Ohtaekwangia: Ohtaekwangia histidinii sp. nov., Ohtaekwangia cretensis sp. nov., Ohtaekwangia indiensis sp. nov., Ohtaekwangia reichenbachii sp. nov. from diverse environment.</title>
        <authorList>
            <person name="Octaviana S."/>
        </authorList>
    </citation>
    <scope>NUCLEOTIDE SEQUENCE [LARGE SCALE GENOMIC DNA]</scope>
    <source>
        <strain evidence="2 3">PWU5</strain>
    </source>
</reference>
<dbReference type="Proteomes" id="UP001319080">
    <property type="component" value="Unassembled WGS sequence"/>
</dbReference>
<feature type="transmembrane region" description="Helical" evidence="1">
    <location>
        <begin position="59"/>
        <end position="77"/>
    </location>
</feature>
<dbReference type="InterPro" id="IPR021257">
    <property type="entry name" value="DUF2809"/>
</dbReference>
<evidence type="ECO:0000256" key="1">
    <source>
        <dbReference type="SAM" id="Phobius"/>
    </source>
</evidence>
<name>A0AAP2E0Y2_9BACT</name>
<proteinExistence type="predicted"/>
<keyword evidence="1" id="KW-1133">Transmembrane helix</keyword>
<keyword evidence="1" id="KW-0472">Membrane</keyword>
<feature type="transmembrane region" description="Helical" evidence="1">
    <location>
        <begin position="7"/>
        <end position="27"/>
    </location>
</feature>
<gene>
    <name evidence="2" type="ORF">KK062_21040</name>
</gene>
<keyword evidence="1" id="KW-0812">Transmembrane</keyword>
<evidence type="ECO:0000313" key="3">
    <source>
        <dbReference type="Proteomes" id="UP001319080"/>
    </source>
</evidence>
<dbReference type="Pfam" id="PF10990">
    <property type="entry name" value="DUF2809"/>
    <property type="match status" value="1"/>
</dbReference>
<organism evidence="2 3">
    <name type="scientific">Dawidia cretensis</name>
    <dbReference type="NCBI Taxonomy" id="2782350"/>
    <lineage>
        <taxon>Bacteria</taxon>
        <taxon>Pseudomonadati</taxon>
        <taxon>Bacteroidota</taxon>
        <taxon>Cytophagia</taxon>
        <taxon>Cytophagales</taxon>
        <taxon>Chryseotaleaceae</taxon>
        <taxon>Dawidia</taxon>
    </lineage>
</organism>
<keyword evidence="3" id="KW-1185">Reference proteome</keyword>
<sequence>MFKFNKTYFTLTLLILAIEILIALYIHDTIIRPYIGDVLVVILLYCFIRAFLRTPIPPTAIAVLLFSCLIETLQYFNIVDLLGWGESKVARIVIGSLFSWLDILSYIAGIAILLLAEKYALKKQLRTSPE</sequence>
<dbReference type="AlphaFoldDB" id="A0AAP2E0Y2"/>
<feature type="transmembrane region" description="Helical" evidence="1">
    <location>
        <begin position="97"/>
        <end position="116"/>
    </location>
</feature>
<evidence type="ECO:0000313" key="2">
    <source>
        <dbReference type="EMBL" id="MBT1710740.1"/>
    </source>
</evidence>
<dbReference type="EMBL" id="JAHESE010000025">
    <property type="protein sequence ID" value="MBT1710740.1"/>
    <property type="molecule type" value="Genomic_DNA"/>
</dbReference>
<protein>
    <submittedName>
        <fullName evidence="2">DUF2809 domain-containing protein</fullName>
    </submittedName>
</protein>
<feature type="transmembrane region" description="Helical" evidence="1">
    <location>
        <begin position="33"/>
        <end position="52"/>
    </location>
</feature>
<dbReference type="RefSeq" id="WP_254086315.1">
    <property type="nucleotide sequence ID" value="NZ_JAHESE010000025.1"/>
</dbReference>
<accession>A0AAP2E0Y2</accession>
<comment type="caution">
    <text evidence="2">The sequence shown here is derived from an EMBL/GenBank/DDBJ whole genome shotgun (WGS) entry which is preliminary data.</text>
</comment>